<evidence type="ECO:0000256" key="1">
    <source>
        <dbReference type="SAM" id="Phobius"/>
    </source>
</evidence>
<keyword evidence="1" id="KW-1133">Transmembrane helix</keyword>
<protein>
    <submittedName>
        <fullName evidence="2">Sigma E positive regulator RseC/MucC</fullName>
    </submittedName>
</protein>
<dbReference type="Proteomes" id="UP000279799">
    <property type="component" value="Chromosome"/>
</dbReference>
<dbReference type="Pfam" id="PF04246">
    <property type="entry name" value="RseC_MucC"/>
    <property type="match status" value="1"/>
</dbReference>
<sequence>MLTERGVVVAYHGGKATIKCQRQGGCTACTAKDSCGSAALSDLTNEKKNKSDHVFIIETLTPLRIGQQVEIGLKEKALVLASLLLYTIPLLTLVVSTIVSQYFCSSELICIAIIFACTTLCFFIVKIFADKLASHPAYQPILLRVYP</sequence>
<reference evidence="2 3" key="1">
    <citation type="submission" date="2018-12" db="EMBL/GenBank/DDBJ databases">
        <authorList>
            <consortium name="Pathogen Informatics"/>
        </authorList>
    </citation>
    <scope>NUCLEOTIDE SEQUENCE [LARGE SCALE GENOMIC DNA]</scope>
    <source>
        <strain evidence="2 3">NCTC12871</strain>
    </source>
</reference>
<evidence type="ECO:0000313" key="3">
    <source>
        <dbReference type="Proteomes" id="UP000279799"/>
    </source>
</evidence>
<feature type="transmembrane region" description="Helical" evidence="1">
    <location>
        <begin position="105"/>
        <end position="125"/>
    </location>
</feature>
<gene>
    <name evidence="2" type="primary">rseC</name>
    <name evidence="2" type="ORF">NCTC12871_00697</name>
</gene>
<name>A0A448TTD0_9PAST</name>
<dbReference type="PANTHER" id="PTHR35867">
    <property type="entry name" value="PROTEIN RSEC"/>
    <property type="match status" value="1"/>
</dbReference>
<dbReference type="PANTHER" id="PTHR35867:SF1">
    <property type="entry name" value="PROTEIN RSEC"/>
    <property type="match status" value="1"/>
</dbReference>
<keyword evidence="3" id="KW-1185">Reference proteome</keyword>
<dbReference type="OrthoDB" id="9795854at2"/>
<dbReference type="InterPro" id="IPR026268">
    <property type="entry name" value="RseC"/>
</dbReference>
<dbReference type="KEGG" id="adp:NCTC12871_00697"/>
<feature type="transmembrane region" description="Helical" evidence="1">
    <location>
        <begin position="77"/>
        <end position="99"/>
    </location>
</feature>
<dbReference type="InterPro" id="IPR007359">
    <property type="entry name" value="SigmaE_reg_RseC_MucC"/>
</dbReference>
<keyword evidence="1" id="KW-0812">Transmembrane</keyword>
<proteinExistence type="predicted"/>
<dbReference type="AlphaFoldDB" id="A0A448TTD0"/>
<keyword evidence="1" id="KW-0472">Membrane</keyword>
<dbReference type="EMBL" id="LR134510">
    <property type="protein sequence ID" value="VEJ09252.1"/>
    <property type="molecule type" value="Genomic_DNA"/>
</dbReference>
<accession>A0A448TTD0</accession>
<evidence type="ECO:0000313" key="2">
    <source>
        <dbReference type="EMBL" id="VEJ09252.1"/>
    </source>
</evidence>
<organism evidence="2 3">
    <name type="scientific">Actinobacillus delphinicola</name>
    <dbReference type="NCBI Taxonomy" id="51161"/>
    <lineage>
        <taxon>Bacteria</taxon>
        <taxon>Pseudomonadati</taxon>
        <taxon>Pseudomonadota</taxon>
        <taxon>Gammaproteobacteria</taxon>
        <taxon>Pasteurellales</taxon>
        <taxon>Pasteurellaceae</taxon>
        <taxon>Actinobacillus</taxon>
    </lineage>
</organism>
<dbReference type="RefSeq" id="WP_126599028.1">
    <property type="nucleotide sequence ID" value="NZ_LR134510.1"/>
</dbReference>
<dbReference type="PIRSF" id="PIRSF004923">
    <property type="entry name" value="RseC"/>
    <property type="match status" value="1"/>
</dbReference>